<dbReference type="PANTHER" id="PTHR10510:SF11">
    <property type="entry name" value="CYTOCHROME C OXIDASE SUBUNIT 7A, MITOCHONDRIAL"/>
    <property type="match status" value="1"/>
</dbReference>
<evidence type="ECO:0000256" key="8">
    <source>
        <dbReference type="SAM" id="Phobius"/>
    </source>
</evidence>
<dbReference type="OrthoDB" id="5966508at2759"/>
<dbReference type="InterPro" id="IPR003177">
    <property type="entry name" value="Cytc_oxidase_su7a_met"/>
</dbReference>
<dbReference type="SUPFAM" id="SSF81419">
    <property type="entry name" value="Mitochondrial cytochrome c oxidase subunit VIIa"/>
    <property type="match status" value="1"/>
</dbReference>
<dbReference type="PANTHER" id="PTHR10510">
    <property type="entry name" value="CYTOCHROME C OXIDASE POLYPEPTIDE 7A"/>
    <property type="match status" value="1"/>
</dbReference>
<dbReference type="GO" id="GO:0005743">
    <property type="term" value="C:mitochondrial inner membrane"/>
    <property type="evidence" value="ECO:0007669"/>
    <property type="project" value="UniProtKB-SubCell"/>
</dbReference>
<dbReference type="GO" id="GO:0006123">
    <property type="term" value="P:mitochondrial electron transport, cytochrome c to oxygen"/>
    <property type="evidence" value="ECO:0007669"/>
    <property type="project" value="InterPro"/>
</dbReference>
<dbReference type="EMBL" id="OV696689">
    <property type="protein sequence ID" value="CAH1261639.1"/>
    <property type="molecule type" value="Genomic_DNA"/>
</dbReference>
<organism evidence="9 10">
    <name type="scientific">Branchiostoma lanceolatum</name>
    <name type="common">Common lancelet</name>
    <name type="synonym">Amphioxus lanceolatum</name>
    <dbReference type="NCBI Taxonomy" id="7740"/>
    <lineage>
        <taxon>Eukaryota</taxon>
        <taxon>Metazoa</taxon>
        <taxon>Chordata</taxon>
        <taxon>Cephalochordata</taxon>
        <taxon>Leptocardii</taxon>
        <taxon>Amphioxiformes</taxon>
        <taxon>Branchiostomatidae</taxon>
        <taxon>Branchiostoma</taxon>
    </lineage>
</organism>
<dbReference type="GO" id="GO:0045277">
    <property type="term" value="C:respiratory chain complex IV"/>
    <property type="evidence" value="ECO:0007669"/>
    <property type="project" value="InterPro"/>
</dbReference>
<dbReference type="Proteomes" id="UP000838412">
    <property type="component" value="Chromosome 4"/>
</dbReference>
<accession>A0A8J9ZT19</accession>
<evidence type="ECO:0000256" key="1">
    <source>
        <dbReference type="ARBA" id="ARBA00004273"/>
    </source>
</evidence>
<gene>
    <name evidence="9" type="primary">COX7A2L</name>
    <name evidence="9" type="ORF">BLAG_LOCUS17000</name>
</gene>
<evidence type="ECO:0000256" key="3">
    <source>
        <dbReference type="ARBA" id="ARBA00022792"/>
    </source>
</evidence>
<protein>
    <submittedName>
        <fullName evidence="9">COX7A2L protein</fullName>
    </submittedName>
</protein>
<name>A0A8J9ZT19_BRALA</name>
<dbReference type="InterPro" id="IPR036539">
    <property type="entry name" value="Cyt_c_oxidase_su7a_sf"/>
</dbReference>
<proteinExistence type="inferred from homology"/>
<evidence type="ECO:0000256" key="4">
    <source>
        <dbReference type="ARBA" id="ARBA00022946"/>
    </source>
</evidence>
<feature type="transmembrane region" description="Helical" evidence="8">
    <location>
        <begin position="88"/>
        <end position="109"/>
    </location>
</feature>
<dbReference type="GO" id="GO:0097250">
    <property type="term" value="P:mitochondrial respirasome assembly"/>
    <property type="evidence" value="ECO:0007669"/>
    <property type="project" value="TreeGrafter"/>
</dbReference>
<feature type="region of interest" description="Disordered" evidence="7">
    <location>
        <begin position="33"/>
        <end position="55"/>
    </location>
</feature>
<keyword evidence="5" id="KW-0496">Mitochondrion</keyword>
<dbReference type="GO" id="GO:0002082">
    <property type="term" value="P:regulation of oxidative phosphorylation"/>
    <property type="evidence" value="ECO:0007669"/>
    <property type="project" value="TreeGrafter"/>
</dbReference>
<dbReference type="Gene3D" id="4.10.91.10">
    <property type="entry name" value="Cytochrome c oxidase, subunit VIIa"/>
    <property type="match status" value="1"/>
</dbReference>
<evidence type="ECO:0000256" key="7">
    <source>
        <dbReference type="SAM" id="MobiDB-lite"/>
    </source>
</evidence>
<evidence type="ECO:0000256" key="6">
    <source>
        <dbReference type="ARBA" id="ARBA00023136"/>
    </source>
</evidence>
<evidence type="ECO:0000256" key="2">
    <source>
        <dbReference type="ARBA" id="ARBA00009331"/>
    </source>
</evidence>
<dbReference type="AlphaFoldDB" id="A0A8J9ZT19"/>
<evidence type="ECO:0000313" key="9">
    <source>
        <dbReference type="EMBL" id="CAH1261639.1"/>
    </source>
</evidence>
<reference evidence="9" key="1">
    <citation type="submission" date="2022-01" db="EMBL/GenBank/DDBJ databases">
        <authorList>
            <person name="Braso-Vives M."/>
        </authorList>
    </citation>
    <scope>NUCLEOTIDE SEQUENCE</scope>
</reference>
<keyword evidence="3" id="KW-0999">Mitochondrion inner membrane</keyword>
<keyword evidence="8" id="KW-1133">Transmembrane helix</keyword>
<evidence type="ECO:0000256" key="5">
    <source>
        <dbReference type="ARBA" id="ARBA00023128"/>
    </source>
</evidence>
<keyword evidence="8" id="KW-0812">Transmembrane</keyword>
<keyword evidence="4" id="KW-0809">Transit peptide</keyword>
<keyword evidence="10" id="KW-1185">Reference proteome</keyword>
<sequence length="119" mass="12969">MFYKFSNISGRIGAASQQAAFRPEGILPLTQTEAPPLIFGSPVKSAGEEAATPRGKPTIVRNKVPEMQQIMQRPGNMLYVKRGGLDAMLYRGTMGLTVLGVLYACFGLFQAMMPKKSQD</sequence>
<dbReference type="FunFam" id="4.10.91.10:FF:000001">
    <property type="entry name" value="Cytochrome c oxidase subunit 7A1, mitochondrial"/>
    <property type="match status" value="1"/>
</dbReference>
<evidence type="ECO:0000313" key="10">
    <source>
        <dbReference type="Proteomes" id="UP000838412"/>
    </source>
</evidence>
<keyword evidence="6 8" id="KW-0472">Membrane</keyword>
<comment type="subcellular location">
    <subcellularLocation>
        <location evidence="1">Mitochondrion inner membrane</location>
    </subcellularLocation>
</comment>
<comment type="similarity">
    <text evidence="2">Belongs to the cytochrome c oxidase VIIa family.</text>
</comment>